<dbReference type="GO" id="GO:0030246">
    <property type="term" value="F:carbohydrate binding"/>
    <property type="evidence" value="ECO:0007669"/>
    <property type="project" value="InterPro"/>
</dbReference>
<dbReference type="GO" id="GO:0004034">
    <property type="term" value="F:aldose 1-epimerase activity"/>
    <property type="evidence" value="ECO:0007669"/>
    <property type="project" value="TreeGrafter"/>
</dbReference>
<dbReference type="PANTHER" id="PTHR10091">
    <property type="entry name" value="ALDOSE-1-EPIMERASE"/>
    <property type="match status" value="1"/>
</dbReference>
<proteinExistence type="predicted"/>
<dbReference type="STRING" id="869211.Spith_0242"/>
<organism evidence="1 2">
    <name type="scientific">Winmispira thermophila (strain ATCC 700085 / DSM 6578 / Z-1203)</name>
    <name type="common">Spirochaeta thermophila</name>
    <dbReference type="NCBI Taxonomy" id="869211"/>
    <lineage>
        <taxon>Bacteria</taxon>
        <taxon>Pseudomonadati</taxon>
        <taxon>Spirochaetota</taxon>
        <taxon>Spirochaetia</taxon>
        <taxon>Winmispirales</taxon>
        <taxon>Winmispiraceae</taxon>
        <taxon>Winmispira</taxon>
    </lineage>
</organism>
<name>G0GDA2_WINT7</name>
<protein>
    <submittedName>
        <fullName evidence="1">Aldose 1-epimerase</fullName>
    </submittedName>
</protein>
<dbReference type="PANTHER" id="PTHR10091:SF0">
    <property type="entry name" value="GALACTOSE MUTAROTASE"/>
    <property type="match status" value="1"/>
</dbReference>
<sequence>MKRFSLDCGVEVVRLEGERCAVEVIPGLGGMVRQMWWVFEGEAHRLLVEDAAEELLANPWFRGRLLFPFNDRIPGGVYRFEGREYAFPCTEGDDALHGFLWQRAMRVRGSGETGDGEWLECEYVTDGSDRGYPFEVGLRVRYEVGGGGLSLRAHVWNAGGVAAPVSMGWHPYVSPEAGMQVDDLVLRIPAEAVLEVDERLLPTGRILPVDGTRWDFRAGRRLGSTPCDMGFFLSGKERMIAVSADRYRLIMRLGGIFSYVQVFVPPQRDGVAVEPVASLTDGFNRPEWGAPVLKPGEHRWGEVLIRAER</sequence>
<dbReference type="CDD" id="cd01081">
    <property type="entry name" value="Aldose_epim"/>
    <property type="match status" value="1"/>
</dbReference>
<dbReference type="KEGG" id="stq:Spith_0242"/>
<dbReference type="EMBL" id="CP002903">
    <property type="protein sequence ID" value="AEJ60528.1"/>
    <property type="molecule type" value="Genomic_DNA"/>
</dbReference>
<dbReference type="HOGENOM" id="CLU_052486_1_0_12"/>
<evidence type="ECO:0000313" key="1">
    <source>
        <dbReference type="EMBL" id="AEJ60528.1"/>
    </source>
</evidence>
<dbReference type="Proteomes" id="UP000007254">
    <property type="component" value="Chromosome"/>
</dbReference>
<accession>G0GDA2</accession>
<gene>
    <name evidence="1" type="ordered locus">Spith_0242</name>
</gene>
<dbReference type="Pfam" id="PF01263">
    <property type="entry name" value="Aldose_epim"/>
    <property type="match status" value="1"/>
</dbReference>
<dbReference type="OrthoDB" id="9808779at2"/>
<dbReference type="InterPro" id="IPR014718">
    <property type="entry name" value="GH-type_carb-bd"/>
</dbReference>
<dbReference type="Gene3D" id="2.70.98.10">
    <property type="match status" value="1"/>
</dbReference>
<evidence type="ECO:0000313" key="2">
    <source>
        <dbReference type="Proteomes" id="UP000007254"/>
    </source>
</evidence>
<keyword evidence="2" id="KW-1185">Reference proteome</keyword>
<dbReference type="InterPro" id="IPR011013">
    <property type="entry name" value="Gal_mutarotase_sf_dom"/>
</dbReference>
<reference evidence="1 2" key="1">
    <citation type="submission" date="2011-06" db="EMBL/GenBank/DDBJ databases">
        <title>The complete genome of Spirochaeta thermophila DSM 6578.</title>
        <authorList>
            <consortium name="US DOE Joint Genome Institute (JGI-PGF)"/>
            <person name="Lucas S."/>
            <person name="Lapidus A."/>
            <person name="Bruce D."/>
            <person name="Goodwin L."/>
            <person name="Pitluck S."/>
            <person name="Peters L."/>
            <person name="Kyrpides N."/>
            <person name="Mavromatis K."/>
            <person name="Ivanova N."/>
            <person name="Mikailova N."/>
            <person name="Pagani I."/>
            <person name="Chertkov O."/>
            <person name="Detter J.C."/>
            <person name="Tapia R."/>
            <person name="Han C."/>
            <person name="Land M."/>
            <person name="Hauser L."/>
            <person name="Markowitz V."/>
            <person name="Cheng J.-F."/>
            <person name="Hugenholtz P."/>
            <person name="Woyke T."/>
            <person name="Wu D."/>
            <person name="Spring S."/>
            <person name="Merkhoffer B."/>
            <person name="Schneider S."/>
            <person name="Klenk H.-P."/>
            <person name="Eisen J.A."/>
        </authorList>
    </citation>
    <scope>NUCLEOTIDE SEQUENCE [LARGE SCALE GENOMIC DNA]</scope>
    <source>
        <strain evidence="2">ATCC 700085 / DSM 6578 / Z-1203</strain>
    </source>
</reference>
<dbReference type="InterPro" id="IPR008183">
    <property type="entry name" value="Aldose_1/G6P_1-epimerase"/>
</dbReference>
<dbReference type="GO" id="GO:0006006">
    <property type="term" value="P:glucose metabolic process"/>
    <property type="evidence" value="ECO:0007669"/>
    <property type="project" value="TreeGrafter"/>
</dbReference>
<dbReference type="AlphaFoldDB" id="G0GDA2"/>
<dbReference type="GO" id="GO:0033499">
    <property type="term" value="P:galactose catabolic process via UDP-galactose, Leloir pathway"/>
    <property type="evidence" value="ECO:0007669"/>
    <property type="project" value="TreeGrafter"/>
</dbReference>
<dbReference type="RefSeq" id="WP_014623928.1">
    <property type="nucleotide sequence ID" value="NC_017583.1"/>
</dbReference>
<dbReference type="SUPFAM" id="SSF74650">
    <property type="entry name" value="Galactose mutarotase-like"/>
    <property type="match status" value="1"/>
</dbReference>